<dbReference type="RefSeq" id="WP_380906441.1">
    <property type="nucleotide sequence ID" value="NZ_JBHUEG010000018.1"/>
</dbReference>
<dbReference type="PANTHER" id="PTHR10209">
    <property type="entry name" value="OXIDOREDUCTASE, 2OG-FE II OXYGENASE FAMILY PROTEIN"/>
    <property type="match status" value="1"/>
</dbReference>
<evidence type="ECO:0000256" key="2">
    <source>
        <dbReference type="ARBA" id="ARBA00022723"/>
    </source>
</evidence>
<accession>A0ABW5KM28</accession>
<sequence length="320" mass="36227">MALVNIPRLDLQQYTHGDTAQREKFIQNIGQAFNDTGFVTIANHGLSPELIEELYVVVKAFFDLPEAVKRKYEFPELAGQRGYTGKGKEKAKGAHTPDLKEFWQRGQTIVGEEYSKVDFPDNILVEELPRFNEVTAEIYKKLEDAGRHLLKAIASYLELEENYFEEFVINGNSILRAIHYFPIEHPETISADAVRAGAHEDINLITLLIGASADGLEVLTKDGDWFPIKAKGEDIVVNVGDMLQRLTNNKLKSTTHRVVNPPRELMKTSRYSVPFFLHPKSSMNLASLDSCISEAYPKAYTDYTAGQYLDERLREIGLKM</sequence>
<evidence type="ECO:0000259" key="6">
    <source>
        <dbReference type="PROSITE" id="PS51471"/>
    </source>
</evidence>
<dbReference type="PRINTS" id="PR00682">
    <property type="entry name" value="IPNSYNTHASE"/>
</dbReference>
<keyword evidence="3 5" id="KW-0560">Oxidoreductase</keyword>
<keyword evidence="7" id="KW-0223">Dioxygenase</keyword>
<dbReference type="SUPFAM" id="SSF51197">
    <property type="entry name" value="Clavaminate synthase-like"/>
    <property type="match status" value="1"/>
</dbReference>
<dbReference type="PROSITE" id="PS51471">
    <property type="entry name" value="FE2OG_OXY"/>
    <property type="match status" value="1"/>
</dbReference>
<dbReference type="Proteomes" id="UP001597545">
    <property type="component" value="Unassembled WGS sequence"/>
</dbReference>
<dbReference type="Pfam" id="PF14226">
    <property type="entry name" value="DIOX_N"/>
    <property type="match status" value="1"/>
</dbReference>
<dbReference type="InterPro" id="IPR005123">
    <property type="entry name" value="Oxoglu/Fe-dep_dioxygenase_dom"/>
</dbReference>
<dbReference type="InterPro" id="IPR026992">
    <property type="entry name" value="DIOX_N"/>
</dbReference>
<evidence type="ECO:0000256" key="5">
    <source>
        <dbReference type="RuleBase" id="RU003682"/>
    </source>
</evidence>
<dbReference type="EMBL" id="JBHULR010000021">
    <property type="protein sequence ID" value="MFD2550031.1"/>
    <property type="molecule type" value="Genomic_DNA"/>
</dbReference>
<feature type="domain" description="Fe2OG dioxygenase" evidence="6">
    <location>
        <begin position="170"/>
        <end position="279"/>
    </location>
</feature>
<proteinExistence type="inferred from homology"/>
<evidence type="ECO:0000313" key="7">
    <source>
        <dbReference type="EMBL" id="MFD2550031.1"/>
    </source>
</evidence>
<dbReference type="InterPro" id="IPR027443">
    <property type="entry name" value="IPNS-like_sf"/>
</dbReference>
<gene>
    <name evidence="7" type="ORF">ACFSR5_20460</name>
</gene>
<evidence type="ECO:0000256" key="3">
    <source>
        <dbReference type="ARBA" id="ARBA00023002"/>
    </source>
</evidence>
<evidence type="ECO:0000256" key="1">
    <source>
        <dbReference type="ARBA" id="ARBA00008056"/>
    </source>
</evidence>
<dbReference type="Gene3D" id="2.60.120.330">
    <property type="entry name" value="B-lactam Antibiotic, Isopenicillin N Synthase, Chain"/>
    <property type="match status" value="1"/>
</dbReference>
<comment type="similarity">
    <text evidence="1 5">Belongs to the iron/ascorbate-dependent oxidoreductase family.</text>
</comment>
<protein>
    <submittedName>
        <fullName evidence="7">Isopenicillin N synthase family dioxygenase</fullName>
    </submittedName>
</protein>
<keyword evidence="2 5" id="KW-0479">Metal-binding</keyword>
<comment type="caution">
    <text evidence="7">The sequence shown here is derived from an EMBL/GenBank/DDBJ whole genome shotgun (WGS) entry which is preliminary data.</text>
</comment>
<dbReference type="InterPro" id="IPR044861">
    <property type="entry name" value="IPNS-like_FE2OG_OXY"/>
</dbReference>
<dbReference type="GO" id="GO:0051213">
    <property type="term" value="F:dioxygenase activity"/>
    <property type="evidence" value="ECO:0007669"/>
    <property type="project" value="UniProtKB-KW"/>
</dbReference>
<dbReference type="PANTHER" id="PTHR10209:SF881">
    <property type="entry name" value="FI07970P-RELATED"/>
    <property type="match status" value="1"/>
</dbReference>
<organism evidence="7 8">
    <name type="scientific">Sphingobacterium suaedae</name>
    <dbReference type="NCBI Taxonomy" id="1686402"/>
    <lineage>
        <taxon>Bacteria</taxon>
        <taxon>Pseudomonadati</taxon>
        <taxon>Bacteroidota</taxon>
        <taxon>Sphingobacteriia</taxon>
        <taxon>Sphingobacteriales</taxon>
        <taxon>Sphingobacteriaceae</taxon>
        <taxon>Sphingobacterium</taxon>
    </lineage>
</organism>
<name>A0ABW5KM28_9SPHI</name>
<keyword evidence="4 5" id="KW-0408">Iron</keyword>
<evidence type="ECO:0000256" key="4">
    <source>
        <dbReference type="ARBA" id="ARBA00023004"/>
    </source>
</evidence>
<keyword evidence="8" id="KW-1185">Reference proteome</keyword>
<reference evidence="8" key="1">
    <citation type="journal article" date="2019" name="Int. J. Syst. Evol. Microbiol.">
        <title>The Global Catalogue of Microorganisms (GCM) 10K type strain sequencing project: providing services to taxonomists for standard genome sequencing and annotation.</title>
        <authorList>
            <consortium name="The Broad Institute Genomics Platform"/>
            <consortium name="The Broad Institute Genome Sequencing Center for Infectious Disease"/>
            <person name="Wu L."/>
            <person name="Ma J."/>
        </authorList>
    </citation>
    <scope>NUCLEOTIDE SEQUENCE [LARGE SCALE GENOMIC DNA]</scope>
    <source>
        <strain evidence="8">KCTC 42662</strain>
    </source>
</reference>
<dbReference type="Pfam" id="PF03171">
    <property type="entry name" value="2OG-FeII_Oxy"/>
    <property type="match status" value="1"/>
</dbReference>
<evidence type="ECO:0000313" key="8">
    <source>
        <dbReference type="Proteomes" id="UP001597545"/>
    </source>
</evidence>